<comment type="caution">
    <text evidence="3">The sequence shown here is derived from an EMBL/GenBank/DDBJ whole genome shotgun (WGS) entry which is preliminary data.</text>
</comment>
<feature type="domain" description="Type 4 secretion system PilS N-terminal" evidence="2">
    <location>
        <begin position="46"/>
        <end position="146"/>
    </location>
</feature>
<keyword evidence="1" id="KW-1133">Transmembrane helix</keyword>
<reference evidence="3 4" key="1">
    <citation type="submission" date="2022-09" db="EMBL/GenBank/DDBJ databases">
        <title>The outer-membrane cytochrome OmcA is essential for infection of Shewanella oneidensis by a zebrafish-associated bacteriophage.</title>
        <authorList>
            <person name="Grenfell A.W."/>
            <person name="Intile P."/>
            <person name="Mcfarlane J."/>
            <person name="Leung D."/>
            <person name="Abdalla K."/>
            <person name="Wold M."/>
            <person name="Kees E."/>
            <person name="Gralnick J."/>
        </authorList>
    </citation>
    <scope>NUCLEOTIDE SEQUENCE [LARGE SCALE GENOMIC DNA]</scope>
    <source>
        <strain evidence="3 4">NF-5</strain>
    </source>
</reference>
<evidence type="ECO:0000313" key="3">
    <source>
        <dbReference type="EMBL" id="MDI5833282.1"/>
    </source>
</evidence>
<evidence type="ECO:0000259" key="2">
    <source>
        <dbReference type="Pfam" id="PF08805"/>
    </source>
</evidence>
<evidence type="ECO:0000256" key="1">
    <source>
        <dbReference type="SAM" id="Phobius"/>
    </source>
</evidence>
<dbReference type="RefSeq" id="WP_282679820.1">
    <property type="nucleotide sequence ID" value="NZ_CP106875.1"/>
</dbReference>
<accession>A0ABT6UFN8</accession>
<dbReference type="SUPFAM" id="SSF54523">
    <property type="entry name" value="Pili subunits"/>
    <property type="match status" value="1"/>
</dbReference>
<dbReference type="Pfam" id="PF07963">
    <property type="entry name" value="N_methyl"/>
    <property type="match status" value="1"/>
</dbReference>
<organism evidence="3 4">
    <name type="scientific">Shewanella xiamenensis</name>
    <dbReference type="NCBI Taxonomy" id="332186"/>
    <lineage>
        <taxon>Bacteria</taxon>
        <taxon>Pseudomonadati</taxon>
        <taxon>Pseudomonadota</taxon>
        <taxon>Gammaproteobacteria</taxon>
        <taxon>Alteromonadales</taxon>
        <taxon>Shewanellaceae</taxon>
        <taxon>Shewanella</taxon>
    </lineage>
</organism>
<name>A0ABT6UFN8_9GAMM</name>
<dbReference type="InterPro" id="IPR012902">
    <property type="entry name" value="N_methyl_site"/>
</dbReference>
<keyword evidence="1" id="KW-0472">Membrane</keyword>
<proteinExistence type="predicted"/>
<dbReference type="Pfam" id="PF08805">
    <property type="entry name" value="PilS"/>
    <property type="match status" value="1"/>
</dbReference>
<keyword evidence="4" id="KW-1185">Reference proteome</keyword>
<sequence>MVNSVKLKKNKGFTLIELVIVMGIIAILMAVGSSYMNKGNITEQHIAMKDIEAITTGAVKYAGGRQFTSVTMSVLCADGYVEGTPCGASNNGTAANPWGGDYKVVVNSANSNRFDVSLTKVPKNVGPEMARNYRDSSRSSVFTTSTSTVLLVFGSI</sequence>
<dbReference type="Proteomes" id="UP001159075">
    <property type="component" value="Unassembled WGS sequence"/>
</dbReference>
<protein>
    <submittedName>
        <fullName evidence="3">Type II secretion system GspH family protein</fullName>
    </submittedName>
</protein>
<evidence type="ECO:0000313" key="4">
    <source>
        <dbReference type="Proteomes" id="UP001159075"/>
    </source>
</evidence>
<feature type="transmembrane region" description="Helical" evidence="1">
    <location>
        <begin position="12"/>
        <end position="36"/>
    </location>
</feature>
<dbReference type="InterPro" id="IPR014911">
    <property type="entry name" value="PilS_N"/>
</dbReference>
<dbReference type="NCBIfam" id="TIGR02532">
    <property type="entry name" value="IV_pilin_GFxxxE"/>
    <property type="match status" value="1"/>
</dbReference>
<dbReference type="EMBL" id="JAOTLW010000020">
    <property type="protein sequence ID" value="MDI5833282.1"/>
    <property type="molecule type" value="Genomic_DNA"/>
</dbReference>
<dbReference type="InterPro" id="IPR045584">
    <property type="entry name" value="Pilin-like"/>
</dbReference>
<dbReference type="PROSITE" id="PS00409">
    <property type="entry name" value="PROKAR_NTER_METHYL"/>
    <property type="match status" value="1"/>
</dbReference>
<keyword evidence="1" id="KW-0812">Transmembrane</keyword>
<gene>
    <name evidence="3" type="ORF">ODY93_17000</name>
</gene>
<dbReference type="Gene3D" id="3.30.1690.10">
    <property type="entry name" value="TcpA-like pilin"/>
    <property type="match status" value="1"/>
</dbReference>